<evidence type="ECO:0000256" key="2">
    <source>
        <dbReference type="ARBA" id="ARBA00022741"/>
    </source>
</evidence>
<comment type="similarity">
    <text evidence="1">Belongs to the 5-formyltetrahydrofolate cyclo-ligase family.</text>
</comment>
<dbReference type="GO" id="GO:0035999">
    <property type="term" value="P:tetrahydrofolate interconversion"/>
    <property type="evidence" value="ECO:0007669"/>
    <property type="project" value="TreeGrafter"/>
</dbReference>
<keyword evidence="2" id="KW-0547">Nucleotide-binding</keyword>
<dbReference type="PANTHER" id="PTHR23407:SF1">
    <property type="entry name" value="5-FORMYLTETRAHYDROFOLATE CYCLO-LIGASE"/>
    <property type="match status" value="1"/>
</dbReference>
<name>A0AAN6GB42_9BASI</name>
<dbReference type="Proteomes" id="UP001176521">
    <property type="component" value="Unassembled WGS sequence"/>
</dbReference>
<feature type="region of interest" description="Disordered" evidence="6">
    <location>
        <begin position="226"/>
        <end position="247"/>
    </location>
</feature>
<evidence type="ECO:0000256" key="6">
    <source>
        <dbReference type="SAM" id="MobiDB-lite"/>
    </source>
</evidence>
<gene>
    <name evidence="7" type="ORF">OC842_003608</name>
</gene>
<dbReference type="AlphaFoldDB" id="A0AAN6GB42"/>
<evidence type="ECO:0000313" key="7">
    <source>
        <dbReference type="EMBL" id="KAK0531466.1"/>
    </source>
</evidence>
<dbReference type="PANTHER" id="PTHR23407">
    <property type="entry name" value="ATPASE INHIBITOR/5-FORMYLTETRAHYDROFOLATE CYCLO-LIGASE"/>
    <property type="match status" value="1"/>
</dbReference>
<evidence type="ECO:0000256" key="3">
    <source>
        <dbReference type="ARBA" id="ARBA00022840"/>
    </source>
</evidence>
<dbReference type="InterPro" id="IPR024185">
    <property type="entry name" value="FTHF_cligase-like_sf"/>
</dbReference>
<dbReference type="EMBL" id="JAPDMQ010000185">
    <property type="protein sequence ID" value="KAK0531466.1"/>
    <property type="molecule type" value="Genomic_DNA"/>
</dbReference>
<dbReference type="InterPro" id="IPR037171">
    <property type="entry name" value="NagB/RpiA_transferase-like"/>
</dbReference>
<organism evidence="7 8">
    <name type="scientific">Tilletia horrida</name>
    <dbReference type="NCBI Taxonomy" id="155126"/>
    <lineage>
        <taxon>Eukaryota</taxon>
        <taxon>Fungi</taxon>
        <taxon>Dikarya</taxon>
        <taxon>Basidiomycota</taxon>
        <taxon>Ustilaginomycotina</taxon>
        <taxon>Exobasidiomycetes</taxon>
        <taxon>Tilletiales</taxon>
        <taxon>Tilletiaceae</taxon>
        <taxon>Tilletia</taxon>
    </lineage>
</organism>
<proteinExistence type="inferred from homology"/>
<dbReference type="SUPFAM" id="SSF100950">
    <property type="entry name" value="NagB/RpiA/CoA transferase-like"/>
    <property type="match status" value="1"/>
</dbReference>
<dbReference type="GO" id="GO:0030272">
    <property type="term" value="F:5-formyltetrahydrofolate cyclo-ligase activity"/>
    <property type="evidence" value="ECO:0007669"/>
    <property type="project" value="UniProtKB-EC"/>
</dbReference>
<dbReference type="GO" id="GO:0005739">
    <property type="term" value="C:mitochondrion"/>
    <property type="evidence" value="ECO:0007669"/>
    <property type="project" value="TreeGrafter"/>
</dbReference>
<evidence type="ECO:0000313" key="8">
    <source>
        <dbReference type="Proteomes" id="UP001176521"/>
    </source>
</evidence>
<dbReference type="InterPro" id="IPR002698">
    <property type="entry name" value="FTHF_cligase"/>
</dbReference>
<dbReference type="Gene3D" id="3.40.50.10420">
    <property type="entry name" value="NagB/RpiA/CoA transferase-like"/>
    <property type="match status" value="1"/>
</dbReference>
<evidence type="ECO:0000256" key="4">
    <source>
        <dbReference type="ARBA" id="ARBA00036539"/>
    </source>
</evidence>
<sequence length="369" mass="40408">MAAPAASSSATASASQTVRLAKRAMRKAMGTRLAAVPREDILAQSAAITRTLLGSELYRQARTISVYLNTPSGEVDTHELCLDALRSHKTLYVPTFGMPAVPPANDSEGQPCETPINTASKKASHFAAEMSMLQIIDERDYLSLPINSYGIREPSLDDVLPLSSSEGQRRRRIEALSPHNQGGTGLDLIVCPGLAFDRYGGRLGHGKGYYDRYLLRAKEWALRERERRQQQQQQQQQSKLQPQAGERKGDVRVPIVLALSLREQLVGGGSGPQEQEQEEEQRVPMDDRDVQLDGILTPEVLILPPATSAPASPRAPNDAKVYDPIPGGTEHVRELAEAGIQTEEDGAGWRSWGFSREGGLRVWQGGKEL</sequence>
<dbReference type="GO" id="GO:0005524">
    <property type="term" value="F:ATP binding"/>
    <property type="evidence" value="ECO:0007669"/>
    <property type="project" value="UniProtKB-KW"/>
</dbReference>
<protein>
    <recommendedName>
        <fullName evidence="5">5-formyltetrahydrofolate cyclo-ligase</fullName>
        <ecNumber evidence="5">6.3.3.2</ecNumber>
    </recommendedName>
</protein>
<keyword evidence="8" id="KW-1185">Reference proteome</keyword>
<dbReference type="GO" id="GO:0009396">
    <property type="term" value="P:folic acid-containing compound biosynthetic process"/>
    <property type="evidence" value="ECO:0007669"/>
    <property type="project" value="TreeGrafter"/>
</dbReference>
<reference evidence="7" key="1">
    <citation type="journal article" date="2023" name="PhytoFront">
        <title>Draft Genome Resources of Seven Strains of Tilletia horrida, Causal Agent of Kernel Smut of Rice.</title>
        <authorList>
            <person name="Khanal S."/>
            <person name="Antony Babu S."/>
            <person name="Zhou X.G."/>
        </authorList>
    </citation>
    <scope>NUCLEOTIDE SEQUENCE</scope>
    <source>
        <strain evidence="7">TX3</strain>
    </source>
</reference>
<accession>A0AAN6GB42</accession>
<evidence type="ECO:0000256" key="5">
    <source>
        <dbReference type="ARBA" id="ARBA00038966"/>
    </source>
</evidence>
<evidence type="ECO:0000256" key="1">
    <source>
        <dbReference type="ARBA" id="ARBA00010638"/>
    </source>
</evidence>
<comment type="caution">
    <text evidence="7">The sequence shown here is derived from an EMBL/GenBank/DDBJ whole genome shotgun (WGS) entry which is preliminary data.</text>
</comment>
<dbReference type="Pfam" id="PF01812">
    <property type="entry name" value="5-FTHF_cyc-lig"/>
    <property type="match status" value="1"/>
</dbReference>
<keyword evidence="3" id="KW-0067">ATP-binding</keyword>
<feature type="region of interest" description="Disordered" evidence="6">
    <location>
        <begin position="264"/>
        <end position="285"/>
    </location>
</feature>
<dbReference type="EC" id="6.3.3.2" evidence="5"/>
<comment type="catalytic activity">
    <reaction evidence="4">
        <text>(6S)-5-formyl-5,6,7,8-tetrahydrofolate + ATP = (6R)-5,10-methenyltetrahydrofolate + ADP + phosphate</text>
        <dbReference type="Rhea" id="RHEA:10488"/>
        <dbReference type="ChEBI" id="CHEBI:30616"/>
        <dbReference type="ChEBI" id="CHEBI:43474"/>
        <dbReference type="ChEBI" id="CHEBI:57455"/>
        <dbReference type="ChEBI" id="CHEBI:57457"/>
        <dbReference type="ChEBI" id="CHEBI:456216"/>
        <dbReference type="EC" id="6.3.3.2"/>
    </reaction>
</comment>